<evidence type="ECO:0000313" key="2">
    <source>
        <dbReference type="EMBL" id="TSJ45073.1"/>
    </source>
</evidence>
<reference evidence="2 3" key="1">
    <citation type="submission" date="2019-07" db="EMBL/GenBank/DDBJ databases">
        <authorList>
            <person name="Huq M.A."/>
        </authorList>
    </citation>
    <scope>NUCLEOTIDE SEQUENCE [LARGE SCALE GENOMIC DNA]</scope>
    <source>
        <strain evidence="2 3">MAH-3</strain>
    </source>
</reference>
<dbReference type="InterPro" id="IPR022409">
    <property type="entry name" value="PKD/Chitinase_dom"/>
</dbReference>
<dbReference type="Proteomes" id="UP000316008">
    <property type="component" value="Unassembled WGS sequence"/>
</dbReference>
<feature type="domain" description="PKD" evidence="1">
    <location>
        <begin position="278"/>
        <end position="332"/>
    </location>
</feature>
<keyword evidence="3" id="KW-1185">Reference proteome</keyword>
<dbReference type="Gene3D" id="2.60.40.10">
    <property type="entry name" value="Immunoglobulins"/>
    <property type="match status" value="1"/>
</dbReference>
<dbReference type="SMART" id="SM00089">
    <property type="entry name" value="PKD"/>
    <property type="match status" value="1"/>
</dbReference>
<dbReference type="OrthoDB" id="7443339at2"/>
<comment type="caution">
    <text evidence="2">The sequence shown here is derived from an EMBL/GenBank/DDBJ whole genome shotgun (WGS) entry which is preliminary data.</text>
</comment>
<dbReference type="AlphaFoldDB" id="A0A556MYZ6"/>
<protein>
    <submittedName>
        <fullName evidence="2">DUF4886 domain-containing protein</fullName>
    </submittedName>
</protein>
<dbReference type="CDD" id="cd00146">
    <property type="entry name" value="PKD"/>
    <property type="match status" value="1"/>
</dbReference>
<dbReference type="InterPro" id="IPR013783">
    <property type="entry name" value="Ig-like_fold"/>
</dbReference>
<dbReference type="InterPro" id="IPR000601">
    <property type="entry name" value="PKD_dom"/>
</dbReference>
<dbReference type="InterPro" id="IPR035986">
    <property type="entry name" value="PKD_dom_sf"/>
</dbReference>
<dbReference type="CDD" id="cd00229">
    <property type="entry name" value="SGNH_hydrolase"/>
    <property type="match status" value="1"/>
</dbReference>
<dbReference type="PROSITE" id="PS50093">
    <property type="entry name" value="PKD"/>
    <property type="match status" value="1"/>
</dbReference>
<name>A0A556MYZ6_9FLAO</name>
<dbReference type="Pfam" id="PF16227">
    <property type="entry name" value="DUF4886"/>
    <property type="match status" value="1"/>
</dbReference>
<dbReference type="GO" id="GO:0016788">
    <property type="term" value="F:hydrolase activity, acting on ester bonds"/>
    <property type="evidence" value="ECO:0007669"/>
    <property type="project" value="UniProtKB-ARBA"/>
</dbReference>
<gene>
    <name evidence="2" type="ORF">FO442_10800</name>
</gene>
<dbReference type="InterPro" id="IPR032616">
    <property type="entry name" value="DUF4886"/>
</dbReference>
<dbReference type="Gene3D" id="3.40.50.1110">
    <property type="entry name" value="SGNH hydrolase"/>
    <property type="match status" value="1"/>
</dbReference>
<dbReference type="EMBL" id="VLPL01000004">
    <property type="protein sequence ID" value="TSJ45073.1"/>
    <property type="molecule type" value="Genomic_DNA"/>
</dbReference>
<dbReference type="SUPFAM" id="SSF52266">
    <property type="entry name" value="SGNH hydrolase"/>
    <property type="match status" value="1"/>
</dbReference>
<dbReference type="SUPFAM" id="SSF49299">
    <property type="entry name" value="PKD domain"/>
    <property type="match status" value="1"/>
</dbReference>
<evidence type="ECO:0000313" key="3">
    <source>
        <dbReference type="Proteomes" id="UP000316008"/>
    </source>
</evidence>
<dbReference type="Pfam" id="PF18911">
    <property type="entry name" value="PKD_4"/>
    <property type="match status" value="1"/>
</dbReference>
<proteinExistence type="predicted"/>
<sequence length="343" mass="39383">MNKLALFFSLITGLSFGQLPTNVLFIGNSFTHMNNMPKIFEHLANSKGKNVYADSIAVSGSTLKAHSERPSTYLKMKTRKWDYVLIQGFSREFAEDSSVILKESIPYAKILIDSILKTSPCAQIYFYMTWGYEKGYPEQEANDTYPKMQQRIWNGYMMMSDTLHYPVIPVGAVWKNIREMHPDIDLYFTDRYHPNALGSFTAACTAFASIFKESPVGGTAPKRVDSTYWKVIEQAAANVVLKNLNLYKLNQTRVFDIKETPVLDFRVRETWLAAQFTNETNDKGDYYWDFGDGVTSTKKNPKHYYKTSGTYTVTLHMKQNCNNFTLKKRVTVSNKVKRANHTK</sequence>
<accession>A0A556MYZ6</accession>
<organism evidence="2 3">
    <name type="scientific">Fluviicola chungangensis</name>
    <dbReference type="NCBI Taxonomy" id="2597671"/>
    <lineage>
        <taxon>Bacteria</taxon>
        <taxon>Pseudomonadati</taxon>
        <taxon>Bacteroidota</taxon>
        <taxon>Flavobacteriia</taxon>
        <taxon>Flavobacteriales</taxon>
        <taxon>Crocinitomicaceae</taxon>
        <taxon>Fluviicola</taxon>
    </lineage>
</organism>
<dbReference type="RefSeq" id="WP_144333192.1">
    <property type="nucleotide sequence ID" value="NZ_VLPL01000004.1"/>
</dbReference>
<dbReference type="InterPro" id="IPR036514">
    <property type="entry name" value="SGNH_hydro_sf"/>
</dbReference>
<evidence type="ECO:0000259" key="1">
    <source>
        <dbReference type="PROSITE" id="PS50093"/>
    </source>
</evidence>